<evidence type="ECO:0000313" key="2">
    <source>
        <dbReference type="EMBL" id="OZG52703.1"/>
    </source>
</evidence>
<name>A0A261F0W1_9BIFI</name>
<feature type="transmembrane region" description="Helical" evidence="1">
    <location>
        <begin position="147"/>
        <end position="169"/>
    </location>
</feature>
<organism evidence="2 3">
    <name type="scientific">Pseudoscardovia suis</name>
    <dbReference type="NCBI Taxonomy" id="987063"/>
    <lineage>
        <taxon>Bacteria</taxon>
        <taxon>Bacillati</taxon>
        <taxon>Actinomycetota</taxon>
        <taxon>Actinomycetes</taxon>
        <taxon>Bifidobacteriales</taxon>
        <taxon>Bifidobacteriaceae</taxon>
        <taxon>Pseudoscardovia</taxon>
    </lineage>
</organism>
<accession>A0A261F0W1</accession>
<evidence type="ECO:0000256" key="1">
    <source>
        <dbReference type="SAM" id="Phobius"/>
    </source>
</evidence>
<keyword evidence="1" id="KW-0812">Transmembrane</keyword>
<reference evidence="2 3" key="1">
    <citation type="journal article" date="2017" name="BMC Genomics">
        <title>Comparative genomic and phylogenomic analyses of the Bifidobacteriaceae family.</title>
        <authorList>
            <person name="Lugli G.A."/>
            <person name="Milani C."/>
            <person name="Turroni F."/>
            <person name="Duranti S."/>
            <person name="Mancabelli L."/>
            <person name="Mangifesta M."/>
            <person name="Ferrario C."/>
            <person name="Modesto M."/>
            <person name="Mattarelli P."/>
            <person name="Jiri K."/>
            <person name="van Sinderen D."/>
            <person name="Ventura M."/>
        </authorList>
    </citation>
    <scope>NUCLEOTIDE SEQUENCE [LARGE SCALE GENOMIC DNA]</scope>
    <source>
        <strain evidence="2 3">DSM 24744</strain>
    </source>
</reference>
<proteinExistence type="predicted"/>
<dbReference type="EMBL" id="MWWQ01000005">
    <property type="protein sequence ID" value="OZG52703.1"/>
    <property type="molecule type" value="Genomic_DNA"/>
</dbReference>
<gene>
    <name evidence="2" type="ORF">PSSU_0321</name>
</gene>
<keyword evidence="1" id="KW-1133">Transmembrane helix</keyword>
<comment type="caution">
    <text evidence="2">The sequence shown here is derived from an EMBL/GenBank/DDBJ whole genome shotgun (WGS) entry which is preliminary data.</text>
</comment>
<sequence>MALAVPLALLPWFWIAHRNGNACERNGFIGQVQHFTFHQDCFEEHSAQSEYRIRYDELNHALEGKHAFYFSISTGETFIIGKENGELNAFLREHVTRRQNAASKGLLTLLVVSMTLTTVFTNIEYNKPDDAIAEMGDFDDAYVIRSWVNALYCFVAFLWLVVVVCGVIAMIRKNKRSNRKLAEKIILNGVACVIAMVLVLAIGGTTFVYFLNVPDQFRNENGTYTVKVPSGSGTKDLLYTSAGPFYLRYLRPMTDSEDTDPNISEEEWEAARNAENQTMHNDLESDDSS</sequence>
<feature type="transmembrane region" description="Helical" evidence="1">
    <location>
        <begin position="190"/>
        <end position="211"/>
    </location>
</feature>
<evidence type="ECO:0000313" key="3">
    <source>
        <dbReference type="Proteomes" id="UP000216454"/>
    </source>
</evidence>
<dbReference type="Proteomes" id="UP000216454">
    <property type="component" value="Unassembled WGS sequence"/>
</dbReference>
<keyword evidence="3" id="KW-1185">Reference proteome</keyword>
<keyword evidence="1" id="KW-0472">Membrane</keyword>
<dbReference type="AlphaFoldDB" id="A0A261F0W1"/>
<protein>
    <submittedName>
        <fullName evidence="2">Uncharacterized protein</fullName>
    </submittedName>
</protein>